<evidence type="ECO:0000256" key="2">
    <source>
        <dbReference type="ARBA" id="ARBA00004989"/>
    </source>
</evidence>
<evidence type="ECO:0000256" key="4">
    <source>
        <dbReference type="ARBA" id="ARBA00012707"/>
    </source>
</evidence>
<evidence type="ECO:0000256" key="3">
    <source>
        <dbReference type="ARBA" id="ARBA00005656"/>
    </source>
</evidence>
<dbReference type="NCBIfam" id="TIGR00651">
    <property type="entry name" value="pta"/>
    <property type="match status" value="1"/>
</dbReference>
<dbReference type="SUPFAM" id="SSF53659">
    <property type="entry name" value="Isocitrate/Isopropylmalate dehydrogenase-like"/>
    <property type="match status" value="1"/>
</dbReference>
<dbReference type="PANTHER" id="PTHR43356:SF3">
    <property type="entry name" value="PHOSPHATE ACETYLTRANSFERASE"/>
    <property type="match status" value="1"/>
</dbReference>
<dbReference type="InterPro" id="IPR012147">
    <property type="entry name" value="P_Ac_Bu_trans"/>
</dbReference>
<dbReference type="InterPro" id="IPR050500">
    <property type="entry name" value="Phos_Acetyltrans/Butyryltrans"/>
</dbReference>
<dbReference type="GO" id="GO:0008959">
    <property type="term" value="F:phosphate acetyltransferase activity"/>
    <property type="evidence" value="ECO:0007669"/>
    <property type="project" value="UniProtKB-EC"/>
</dbReference>
<evidence type="ECO:0000259" key="9">
    <source>
        <dbReference type="Pfam" id="PF01515"/>
    </source>
</evidence>
<sequence length="339" mass="35482">MKPLEMILRNAARSQKKIVLSEGHDPRAVQATIAARKQGIARIALVGPEAEIRARFEELGAVPDEGVEIHDPATSPLIDELAEVFFQRRRHKGVTPEQAMEAARSPHVFAALLVRTGHADGTVGGAVATTAEIVRTAIQVIGPAPGAKLVSSFFLMLFCQTHHIKKGAHVFADSGLVVDPNAEEMAQIALTSAQSYTELTSDIPRVAMLSFSTRGSASHNSVSKVVTATGIAKAANPALLIDGELQFDAAFVPDVAASKAGDSALGGNANVFIFPNLESGNIAYKIAQRVGGAVAIGPILQGLAKPANDLSRGCTSEDLLHMIAVTAAQAEHVLISAEA</sequence>
<dbReference type="Proteomes" id="UP001553161">
    <property type="component" value="Unassembled WGS sequence"/>
</dbReference>
<organism evidence="10 11">
    <name type="scientific">Meridianimarinicoccus marinus</name>
    <dbReference type="NCBI Taxonomy" id="3231483"/>
    <lineage>
        <taxon>Bacteria</taxon>
        <taxon>Pseudomonadati</taxon>
        <taxon>Pseudomonadota</taxon>
        <taxon>Alphaproteobacteria</taxon>
        <taxon>Rhodobacterales</taxon>
        <taxon>Paracoccaceae</taxon>
        <taxon>Meridianimarinicoccus</taxon>
    </lineage>
</organism>
<keyword evidence="7 10" id="KW-0012">Acyltransferase</keyword>
<dbReference type="InterPro" id="IPR042113">
    <property type="entry name" value="P_AcTrfase_dom1"/>
</dbReference>
<comment type="pathway">
    <text evidence="2">Metabolic intermediate biosynthesis; acetyl-CoA biosynthesis; acetyl-CoA from acetate: step 2/2.</text>
</comment>
<comment type="similarity">
    <text evidence="3">Belongs to the phosphate acetyltransferase and butyryltransferase family.</text>
</comment>
<evidence type="ECO:0000313" key="11">
    <source>
        <dbReference type="Proteomes" id="UP001553161"/>
    </source>
</evidence>
<evidence type="ECO:0000256" key="5">
    <source>
        <dbReference type="ARBA" id="ARBA00021528"/>
    </source>
</evidence>
<dbReference type="RefSeq" id="WP_366194904.1">
    <property type="nucleotide sequence ID" value="NZ_JBFBVU010000055.1"/>
</dbReference>
<dbReference type="InterPro" id="IPR004614">
    <property type="entry name" value="P_AcTrfase"/>
</dbReference>
<proteinExistence type="inferred from homology"/>
<dbReference type="EC" id="2.3.1.8" evidence="4"/>
<dbReference type="InterPro" id="IPR042112">
    <property type="entry name" value="P_AcTrfase_dom2"/>
</dbReference>
<evidence type="ECO:0000256" key="8">
    <source>
        <dbReference type="ARBA" id="ARBA00031108"/>
    </source>
</evidence>
<feature type="domain" description="Phosphate acetyl/butaryl transferase" evidence="9">
    <location>
        <begin position="5"/>
        <end position="327"/>
    </location>
</feature>
<dbReference type="PIRSF" id="PIRSF000428">
    <property type="entry name" value="P_Ac_trans"/>
    <property type="match status" value="1"/>
</dbReference>
<keyword evidence="11" id="KW-1185">Reference proteome</keyword>
<comment type="catalytic activity">
    <reaction evidence="1">
        <text>acetyl-CoA + phosphate = acetyl phosphate + CoA</text>
        <dbReference type="Rhea" id="RHEA:19521"/>
        <dbReference type="ChEBI" id="CHEBI:22191"/>
        <dbReference type="ChEBI" id="CHEBI:43474"/>
        <dbReference type="ChEBI" id="CHEBI:57287"/>
        <dbReference type="ChEBI" id="CHEBI:57288"/>
        <dbReference type="EC" id="2.3.1.8"/>
    </reaction>
</comment>
<reference evidence="10 11" key="1">
    <citation type="submission" date="2024-07" db="EMBL/GenBank/DDBJ databases">
        <authorList>
            <person name="Kang M."/>
        </authorList>
    </citation>
    <scope>NUCLEOTIDE SEQUENCE [LARGE SCALE GENOMIC DNA]</scope>
    <source>
        <strain evidence="10 11">DFM31</strain>
    </source>
</reference>
<evidence type="ECO:0000313" key="10">
    <source>
        <dbReference type="EMBL" id="MEV8468950.1"/>
    </source>
</evidence>
<dbReference type="Pfam" id="PF01515">
    <property type="entry name" value="PTA_PTB"/>
    <property type="match status" value="1"/>
</dbReference>
<dbReference type="Gene3D" id="3.40.50.10950">
    <property type="match status" value="1"/>
</dbReference>
<dbReference type="InterPro" id="IPR002505">
    <property type="entry name" value="PTA_PTB"/>
</dbReference>
<gene>
    <name evidence="10" type="primary">pta</name>
    <name evidence="10" type="ORF">AB0T83_19580</name>
</gene>
<dbReference type="NCBIfam" id="NF007233">
    <property type="entry name" value="PRK09653.1"/>
    <property type="match status" value="1"/>
</dbReference>
<evidence type="ECO:0000256" key="7">
    <source>
        <dbReference type="ARBA" id="ARBA00023315"/>
    </source>
</evidence>
<dbReference type="PANTHER" id="PTHR43356">
    <property type="entry name" value="PHOSPHATE ACETYLTRANSFERASE"/>
    <property type="match status" value="1"/>
</dbReference>
<name>A0ABV3LBL4_9RHOB</name>
<protein>
    <recommendedName>
        <fullName evidence="5">Phosphate acetyltransferase</fullName>
        <ecNumber evidence="4">2.3.1.8</ecNumber>
    </recommendedName>
    <alternativeName>
        <fullName evidence="8">Phosphotransacetylase</fullName>
    </alternativeName>
</protein>
<dbReference type="Gene3D" id="3.40.50.10750">
    <property type="entry name" value="Isocitrate/Isopropylmalate dehydrogenase-like"/>
    <property type="match status" value="1"/>
</dbReference>
<comment type="caution">
    <text evidence="10">The sequence shown here is derived from an EMBL/GenBank/DDBJ whole genome shotgun (WGS) entry which is preliminary data.</text>
</comment>
<dbReference type="EMBL" id="JBFBVU010000055">
    <property type="protein sequence ID" value="MEV8468950.1"/>
    <property type="molecule type" value="Genomic_DNA"/>
</dbReference>
<accession>A0ABV3LBL4</accession>
<evidence type="ECO:0000256" key="1">
    <source>
        <dbReference type="ARBA" id="ARBA00000705"/>
    </source>
</evidence>
<keyword evidence="6 10" id="KW-0808">Transferase</keyword>
<evidence type="ECO:0000256" key="6">
    <source>
        <dbReference type="ARBA" id="ARBA00022679"/>
    </source>
</evidence>